<dbReference type="RefSeq" id="WP_075570811.1">
    <property type="nucleotide sequence ID" value="NZ_MSDO01000021.1"/>
</dbReference>
<dbReference type="EMBL" id="MSDO01000021">
    <property type="protein sequence ID" value="OLO03466.1"/>
    <property type="molecule type" value="Genomic_DNA"/>
</dbReference>
<sequence>MTDQAAGLRAWADPDALQLGVIGEPGDDALMRALTVLPTSRGGCWQALRVDQLRGPALAWMLWVDTAQIDVADLYRRVKRALAPPAASSPPTTGTPVTLLLWLHDGGTSTQPSLDSATTRLLANLSMTLKRFLNVELTPDLARWQRCVPMPG</sequence>
<name>A0A1Q8SPW3_9GAMM</name>
<dbReference type="AlphaFoldDB" id="A0A1Q8SPW3"/>
<evidence type="ECO:0000313" key="2">
    <source>
        <dbReference type="Proteomes" id="UP000186878"/>
    </source>
</evidence>
<accession>A0A1Q8SPW3</accession>
<comment type="caution">
    <text evidence="1">The sequence shown here is derived from an EMBL/GenBank/DDBJ whole genome shotgun (WGS) entry which is preliminary data.</text>
</comment>
<dbReference type="Proteomes" id="UP000186878">
    <property type="component" value="Unassembled WGS sequence"/>
</dbReference>
<keyword evidence="2" id="KW-1185">Reference proteome</keyword>
<proteinExistence type="predicted"/>
<dbReference type="STRING" id="404433.BTW07_14065"/>
<gene>
    <name evidence="1" type="ORF">BTW07_14065</name>
</gene>
<reference evidence="1 2" key="1">
    <citation type="submission" date="2016-12" db="EMBL/GenBank/DDBJ databases">
        <title>Draft genome sequences of strains Salinicola socius SMB35, Salinicola sp. MH3R3-1 and Chromohalobacter sp. SMB17 from the Verkhnekamsk potash mining region of Russia.</title>
        <authorList>
            <person name="Mavrodi D.V."/>
            <person name="Olsson B.E."/>
            <person name="Korsakova E.S."/>
            <person name="Pyankova A."/>
            <person name="Mavrodi O.V."/>
            <person name="Plotnikova E.G."/>
        </authorList>
    </citation>
    <scope>NUCLEOTIDE SEQUENCE [LARGE SCALE GENOMIC DNA]</scope>
    <source>
        <strain evidence="1 2">SMB35</strain>
    </source>
</reference>
<organism evidence="1 2">
    <name type="scientific">Salinicola socius</name>
    <dbReference type="NCBI Taxonomy" id="404433"/>
    <lineage>
        <taxon>Bacteria</taxon>
        <taxon>Pseudomonadati</taxon>
        <taxon>Pseudomonadota</taxon>
        <taxon>Gammaproteobacteria</taxon>
        <taxon>Oceanospirillales</taxon>
        <taxon>Halomonadaceae</taxon>
        <taxon>Salinicola</taxon>
    </lineage>
</organism>
<dbReference type="OrthoDB" id="6184286at2"/>
<protein>
    <submittedName>
        <fullName evidence="1">Uncharacterized protein</fullName>
    </submittedName>
</protein>
<evidence type="ECO:0000313" key="1">
    <source>
        <dbReference type="EMBL" id="OLO03466.1"/>
    </source>
</evidence>